<comment type="caution">
    <text evidence="2">The sequence shown here is derived from an EMBL/GenBank/DDBJ whole genome shotgun (WGS) entry which is preliminary data.</text>
</comment>
<dbReference type="AlphaFoldDB" id="A0A498LHB2"/>
<evidence type="ECO:0000256" key="1">
    <source>
        <dbReference type="SAM" id="Phobius"/>
    </source>
</evidence>
<accession>A0A498LHB2</accession>
<feature type="transmembrane region" description="Helical" evidence="1">
    <location>
        <begin position="98"/>
        <end position="122"/>
    </location>
</feature>
<organism evidence="2 3">
    <name type="scientific">Labeo rohita</name>
    <name type="common">Indian major carp</name>
    <name type="synonym">Cyprinus rohita</name>
    <dbReference type="NCBI Taxonomy" id="84645"/>
    <lineage>
        <taxon>Eukaryota</taxon>
        <taxon>Metazoa</taxon>
        <taxon>Chordata</taxon>
        <taxon>Craniata</taxon>
        <taxon>Vertebrata</taxon>
        <taxon>Euteleostomi</taxon>
        <taxon>Actinopterygii</taxon>
        <taxon>Neopterygii</taxon>
        <taxon>Teleostei</taxon>
        <taxon>Ostariophysi</taxon>
        <taxon>Cypriniformes</taxon>
        <taxon>Cyprinidae</taxon>
        <taxon>Labeoninae</taxon>
        <taxon>Labeonini</taxon>
        <taxon>Labeo</taxon>
    </lineage>
</organism>
<dbReference type="EMBL" id="QBIY01013345">
    <property type="protein sequence ID" value="RXN07570.1"/>
    <property type="molecule type" value="Genomic_DNA"/>
</dbReference>
<keyword evidence="1" id="KW-0472">Membrane</keyword>
<gene>
    <name evidence="2" type="ORF">ROHU_032262</name>
</gene>
<dbReference type="Proteomes" id="UP000290572">
    <property type="component" value="Unassembled WGS sequence"/>
</dbReference>
<proteinExistence type="predicted"/>
<keyword evidence="1" id="KW-0812">Transmembrane</keyword>
<sequence length="130" mass="14836">MDANLVALAIAGVVTVNVQRKLKRRGTRRFWVHSILRKRKQRGEYHGLVRELRLDGVLFEQYFRMSPDTFDELLGRVGPLITRADSMMRKAIGPAQRLAICLWCLLGIALTASLGLAVLWIWTEGCSDRR</sequence>
<evidence type="ECO:0000313" key="2">
    <source>
        <dbReference type="EMBL" id="RXN07570.1"/>
    </source>
</evidence>
<keyword evidence="1" id="KW-1133">Transmembrane helix</keyword>
<reference evidence="2 3" key="1">
    <citation type="submission" date="2018-03" db="EMBL/GenBank/DDBJ databases">
        <title>Draft genome sequence of Rohu Carp (Labeo rohita).</title>
        <authorList>
            <person name="Das P."/>
            <person name="Kushwaha B."/>
            <person name="Joshi C.G."/>
            <person name="Kumar D."/>
            <person name="Nagpure N.S."/>
            <person name="Sahoo L."/>
            <person name="Das S.P."/>
            <person name="Bit A."/>
            <person name="Patnaik S."/>
            <person name="Meher P.K."/>
            <person name="Jayasankar P."/>
            <person name="Koringa P.G."/>
            <person name="Patel N.V."/>
            <person name="Hinsu A.T."/>
            <person name="Kumar R."/>
            <person name="Pandey M."/>
            <person name="Agarwal S."/>
            <person name="Srivastava S."/>
            <person name="Singh M."/>
            <person name="Iquebal M.A."/>
            <person name="Jaiswal S."/>
            <person name="Angadi U.B."/>
            <person name="Kumar N."/>
            <person name="Raza M."/>
            <person name="Shah T.M."/>
            <person name="Rai A."/>
            <person name="Jena J.K."/>
        </authorList>
    </citation>
    <scope>NUCLEOTIDE SEQUENCE [LARGE SCALE GENOMIC DNA]</scope>
    <source>
        <strain evidence="2">DASCIFA01</strain>
        <tissue evidence="2">Testis</tissue>
    </source>
</reference>
<evidence type="ECO:0000313" key="3">
    <source>
        <dbReference type="Proteomes" id="UP000290572"/>
    </source>
</evidence>
<keyword evidence="3" id="KW-1185">Reference proteome</keyword>
<protein>
    <submittedName>
        <fullName evidence="2">Nuclease HARBI1</fullName>
    </submittedName>
</protein>
<name>A0A498LHB2_LABRO</name>